<feature type="compositionally biased region" description="Polar residues" evidence="3">
    <location>
        <begin position="1529"/>
        <end position="1539"/>
    </location>
</feature>
<keyword evidence="1 2" id="KW-0175">Coiled coil</keyword>
<feature type="region of interest" description="Disordered" evidence="3">
    <location>
        <begin position="1529"/>
        <end position="1548"/>
    </location>
</feature>
<feature type="coiled-coil region" evidence="2">
    <location>
        <begin position="858"/>
        <end position="1064"/>
    </location>
</feature>
<reference evidence="5 6" key="1">
    <citation type="submission" date="2024-06" db="EMBL/GenBank/DDBJ databases">
        <authorList>
            <person name="Pan Q."/>
            <person name="Wen M."/>
            <person name="Jouanno E."/>
            <person name="Zahm M."/>
            <person name="Klopp C."/>
            <person name="Cabau C."/>
            <person name="Louis A."/>
            <person name="Berthelot C."/>
            <person name="Parey E."/>
            <person name="Roest Crollius H."/>
            <person name="Montfort J."/>
            <person name="Robinson-Rechavi M."/>
            <person name="Bouchez O."/>
            <person name="Lampietro C."/>
            <person name="Lopez Roques C."/>
            <person name="Donnadieu C."/>
            <person name="Postlethwait J."/>
            <person name="Bobe J."/>
            <person name="Verreycken H."/>
            <person name="Guiguen Y."/>
        </authorList>
    </citation>
    <scope>NUCLEOTIDE SEQUENCE [LARGE SCALE GENOMIC DNA]</scope>
    <source>
        <strain evidence="5">Up_M1</strain>
        <tissue evidence="5">Testis</tissue>
    </source>
</reference>
<feature type="coiled-coil region" evidence="2">
    <location>
        <begin position="1709"/>
        <end position="1953"/>
    </location>
</feature>
<name>A0ABD0YBP2_UMBPY</name>
<feature type="region of interest" description="Disordered" evidence="3">
    <location>
        <begin position="460"/>
        <end position="482"/>
    </location>
</feature>
<evidence type="ECO:0000256" key="2">
    <source>
        <dbReference type="SAM" id="Coils"/>
    </source>
</evidence>
<comment type="caution">
    <text evidence="5">The sequence shown here is derived from an EMBL/GenBank/DDBJ whole genome shotgun (WGS) entry which is preliminary data.</text>
</comment>
<sequence length="1963" mass="224081">MSSQGDECETTSHGLEAVIQKLEASLRHGDQSSVEGRSQILTPRGHGHDSSVTCHTTPPTLPGPASPVLSRVRQIITKNLAEQPTDGDDGVVEQNRLLKEQLSQARLDQDQLLIKQNQLTDRLEQMLALHSAAGDPDQESVSAEHLQLRSEQKAYRLKLQAYHEAQHRQTQLVQKLQAKVLQYKKRCGELEEQVLDKTSETEKLRLSLQAHLDSSAHCLQLQENSVPIQNRLALLEEEQKRCAALSQVNALLREQLEQAGLANQGLKESLHQTREDLQQKDARLRKEQETCASRLGREQARVRVLWRQAASLRSSFTQLRSFTDRSLSDMRGECVTLSHCLHLACMSLETSVSPYSTPSGLEVSELERKLRDTLRDTMQLQGRWDTEKVELNSRVLEMADMVKHLREQMKEKDSALTAMQTGLDRMEASRVEDKAQIDDLLLEVDHLQQILTSITQLVSGNESSSSGLPHSSPSALRGGSSQGHSTLLAVQHLLSQHHILTQELRGHLEVAQEQVDTLRSRLQEAEVERRGLEGRMQEVQRENLLGGRNLEESLRDVQRCRNSLEVITSEKASLEKLILVLQQEAKSRGSEMEVMRGSVGDLQRERDLLRQQRDDLERQLGRQNTDAQRCERSLEQMEVKHSDLRHELVSVREALSHVTLQKEVLEDDKASLTLALNKMESQMSEQELCLTKLQSQEAGLRDSLAKMADLSEGLANDKVELNRILLKIEGEKVELAERRREADAERSAAREDIGRLMQEVREQTAAKRALETSHDLLQETVHRLEAQLGLLQRNNSQVLEQHAQVTKQFQNQSDQLVAVRKELDCQAVSLQRAQMAWEELARDKASLEVQLTTADRKAWGLAEELADLRVEKESLEANVFEGQELASSLEGEMSRLEVERQGLKLANEALAREVACLKAEVELRVSQAGQERQVLEAKLAQAERTHLMELSTREHCHSEQLEALRNEKEQQYVDLTQQRERTEAQLRSDCEEQRLVIQAELQQLQEDMVKLQQEHNRTLLHMESTKQQALSQKDTEKAALTERLAGLQQDLEAAGVEMDRVRRQALSHQQQDKDTISGLERELQALRCHFEESVSCHESSEKKLLEDIRELNQLKENARTQLEGLQRDLQEAEDGRDAGRRELIEAHREVREVAQERDDQRKEVLDLRRLLGYEARDKEAIQTSNQELRAAVKRAENDNNSLRRNLEEREQKVGILEGCKASLQREVSKLRSTMRDLEKSRLQARREMQELRRQVKILEGEASNRKAELSELQARVCQEEMKEEEARRETFGLKQRVLESEAGREVAMNEASGLQRHLSELEETELQMKEVLAERQAELQKSLFLHREETSKLQGALEEQASQVREVTLRVTLAEGRAQGLEEQLALGNAVKRELEHKLATLTSALRRTLGSRGRSPSPWRSHSPQKGSGSIPDGTTRISGGRGSSPSRGECGELEVDAVQTALRDFHQGFKDALRDRDEAQAQVVSLNRQVAELETQQNQSRIKLHQLTQAMKDLEQGKREMSEQLHQAQTSLSLQEEVTSRGDRDRKSLVEEVSRLKSSLQTAEADCRVLQDKLDRSQAGQARCLGECQRLKEALKTAESRASGLELTQRTLEGELQRSQRRAVELDGEVTVLGDRLVEQRRKLQDSEDQAAGLRVDQERLATALTHAETQEFRLKEQLQGLSSSLSDSSERTAALQEQSAQLQKALSISDQDRKTMQERLDKLRETLCDSKRQNHSLTQRLQKVQRAQDHAALQASELEKQNWTLMEALKQKQEAAAMAMQESNTQQRDELQERLTGLHSTLKKMEGERAELDRAVTRLGKDKAALRKTLEKVELERIRREEEAVISEREKEQLGHTVHTLQQDINQQQLQMQTLQTQMSQLERAHAQRFLEVSSHHRQEMELVTERLRATQLEAERALEVREKAHRQRVLVLEEQVLTLKEQLDQEMRRRQAYVSQILR</sequence>
<feature type="coiled-coil region" evidence="2">
    <location>
        <begin position="235"/>
        <end position="290"/>
    </location>
</feature>
<gene>
    <name evidence="5" type="ORF">UPYG_G00039950</name>
</gene>
<feature type="coiled-coil region" evidence="2">
    <location>
        <begin position="725"/>
        <end position="801"/>
    </location>
</feature>
<dbReference type="PANTHER" id="PTHR23159:SF63">
    <property type="entry name" value="CILIARY ROOTLET COILED-COIL, ROOTLETIN FAMILY MEMBER 2"/>
    <property type="match status" value="1"/>
</dbReference>
<feature type="compositionally biased region" description="Low complexity" evidence="3">
    <location>
        <begin position="460"/>
        <end position="474"/>
    </location>
</feature>
<evidence type="ECO:0000256" key="1">
    <source>
        <dbReference type="ARBA" id="ARBA00023054"/>
    </source>
</evidence>
<feature type="coiled-coil region" evidence="2">
    <location>
        <begin position="1097"/>
        <end position="1341"/>
    </location>
</feature>
<dbReference type="Pfam" id="PF15035">
    <property type="entry name" value="Rootletin"/>
    <property type="match status" value="1"/>
</dbReference>
<dbReference type="SUPFAM" id="SSF57997">
    <property type="entry name" value="Tropomyosin"/>
    <property type="match status" value="1"/>
</dbReference>
<dbReference type="InterPro" id="IPR055167">
    <property type="entry name" value="Rootletin-like_CC"/>
</dbReference>
<dbReference type="Proteomes" id="UP001557470">
    <property type="component" value="Unassembled WGS sequence"/>
</dbReference>
<organism evidence="5 6">
    <name type="scientific">Umbra pygmaea</name>
    <name type="common">Eastern mudminnow</name>
    <dbReference type="NCBI Taxonomy" id="75934"/>
    <lineage>
        <taxon>Eukaryota</taxon>
        <taxon>Metazoa</taxon>
        <taxon>Chordata</taxon>
        <taxon>Craniata</taxon>
        <taxon>Vertebrata</taxon>
        <taxon>Euteleostomi</taxon>
        <taxon>Actinopterygii</taxon>
        <taxon>Neopterygii</taxon>
        <taxon>Teleostei</taxon>
        <taxon>Protacanthopterygii</taxon>
        <taxon>Esociformes</taxon>
        <taxon>Umbridae</taxon>
        <taxon>Umbra</taxon>
    </lineage>
</organism>
<feature type="region of interest" description="Disordered" evidence="3">
    <location>
        <begin position="1407"/>
        <end position="1452"/>
    </location>
</feature>
<proteinExistence type="predicted"/>
<dbReference type="PANTHER" id="PTHR23159">
    <property type="entry name" value="CENTROSOMAL PROTEIN 2"/>
    <property type="match status" value="1"/>
</dbReference>
<evidence type="ECO:0000259" key="4">
    <source>
        <dbReference type="Pfam" id="PF15035"/>
    </source>
</evidence>
<evidence type="ECO:0000313" key="5">
    <source>
        <dbReference type="EMBL" id="KAL1023371.1"/>
    </source>
</evidence>
<feature type="coiled-coil region" evidence="2">
    <location>
        <begin position="501"/>
        <end position="696"/>
    </location>
</feature>
<feature type="compositionally biased region" description="Low complexity" evidence="3">
    <location>
        <begin position="1407"/>
        <end position="1425"/>
    </location>
</feature>
<protein>
    <recommendedName>
        <fullName evidence="4">Rootletin-like coiled-coil domain-containing protein</fullName>
    </recommendedName>
</protein>
<accession>A0ABD0YBP2</accession>
<feature type="region of interest" description="Disordered" evidence="3">
    <location>
        <begin position="39"/>
        <end position="67"/>
    </location>
</feature>
<dbReference type="EMBL" id="JAGEUA010000001">
    <property type="protein sequence ID" value="KAL1023371.1"/>
    <property type="molecule type" value="Genomic_DNA"/>
</dbReference>
<keyword evidence="6" id="KW-1185">Reference proteome</keyword>
<evidence type="ECO:0000313" key="6">
    <source>
        <dbReference type="Proteomes" id="UP001557470"/>
    </source>
</evidence>
<feature type="domain" description="Rootletin-like coiled-coil" evidence="4">
    <location>
        <begin position="157"/>
        <end position="337"/>
    </location>
</feature>
<evidence type="ECO:0000256" key="3">
    <source>
        <dbReference type="SAM" id="MobiDB-lite"/>
    </source>
</evidence>